<comment type="caution">
    <text evidence="2">The sequence shown here is derived from an EMBL/GenBank/DDBJ whole genome shotgun (WGS) entry which is preliminary data.</text>
</comment>
<dbReference type="RefSeq" id="WP_380252301.1">
    <property type="nucleotide sequence ID" value="NZ_JBHUII010000006.1"/>
</dbReference>
<keyword evidence="3" id="KW-1185">Reference proteome</keyword>
<dbReference type="Pfam" id="PF07796">
    <property type="entry name" value="DUF1638"/>
    <property type="match status" value="1"/>
</dbReference>
<dbReference type="InterPro" id="IPR012437">
    <property type="entry name" value="DUF1638"/>
</dbReference>
<evidence type="ECO:0000313" key="2">
    <source>
        <dbReference type="EMBL" id="MFD2206553.1"/>
    </source>
</evidence>
<gene>
    <name evidence="2" type="ORF">ACFSKO_13045</name>
</gene>
<evidence type="ECO:0000259" key="1">
    <source>
        <dbReference type="Pfam" id="PF07796"/>
    </source>
</evidence>
<protein>
    <submittedName>
        <fullName evidence="2">DUF1638 domain-containing protein</fullName>
    </submittedName>
</protein>
<sequence length="205" mass="23147">MSQQATDLNDKESKTLLIACGAVAREILAINKINDWNHLDITCLPAIWHNTPDKIPGGVRQKIHENRDIYKNILVVYGDCGTGGELDRVLEEEGVKRIDGVHCYAFYTGLDAFEEMHNDDITCFYLTDYLARHFDTLIMDGMGISKHPELLPMYFGNYTTLVYLAQTEDQELQDLAQKAAIKIGLKYQYKFTGYGELGSLMAAVN</sequence>
<dbReference type="Proteomes" id="UP001597294">
    <property type="component" value="Unassembled WGS sequence"/>
</dbReference>
<feature type="domain" description="DUF1638" evidence="1">
    <location>
        <begin position="43"/>
        <end position="200"/>
    </location>
</feature>
<dbReference type="EMBL" id="JBHUII010000006">
    <property type="protein sequence ID" value="MFD2206553.1"/>
    <property type="molecule type" value="Genomic_DNA"/>
</dbReference>
<organism evidence="2 3">
    <name type="scientific">Kiloniella antarctica</name>
    <dbReference type="NCBI Taxonomy" id="1550907"/>
    <lineage>
        <taxon>Bacteria</taxon>
        <taxon>Pseudomonadati</taxon>
        <taxon>Pseudomonadota</taxon>
        <taxon>Alphaproteobacteria</taxon>
        <taxon>Rhodospirillales</taxon>
        <taxon>Kiloniellaceae</taxon>
        <taxon>Kiloniella</taxon>
    </lineage>
</organism>
<proteinExistence type="predicted"/>
<evidence type="ECO:0000313" key="3">
    <source>
        <dbReference type="Proteomes" id="UP001597294"/>
    </source>
</evidence>
<name>A0ABW5BNX0_9PROT</name>
<accession>A0ABW5BNX0</accession>
<reference evidence="3" key="1">
    <citation type="journal article" date="2019" name="Int. J. Syst. Evol. Microbiol.">
        <title>The Global Catalogue of Microorganisms (GCM) 10K type strain sequencing project: providing services to taxonomists for standard genome sequencing and annotation.</title>
        <authorList>
            <consortium name="The Broad Institute Genomics Platform"/>
            <consortium name="The Broad Institute Genome Sequencing Center for Infectious Disease"/>
            <person name="Wu L."/>
            <person name="Ma J."/>
        </authorList>
    </citation>
    <scope>NUCLEOTIDE SEQUENCE [LARGE SCALE GENOMIC DNA]</scope>
    <source>
        <strain evidence="3">CGMCC 4.7192</strain>
    </source>
</reference>